<evidence type="ECO:0000313" key="1">
    <source>
        <dbReference type="EMBL" id="RUO50634.1"/>
    </source>
</evidence>
<keyword evidence="2" id="KW-1185">Reference proteome</keyword>
<dbReference type="Proteomes" id="UP000286678">
    <property type="component" value="Unassembled WGS sequence"/>
</dbReference>
<proteinExistence type="predicted"/>
<sequence length="403" mass="45027">MKLAGIDLAWTEKNCSGIAFGKLTGNSLTVNHIDCGVFSPNSICSELKNRHIDGVAIDAPLVINNPTGMRECERSIGREFGSKKASCMPSNLSKYPNHPAVNLSEQLLNAGYNHLNIHSKWQVECYPHPAIITIFDLVERLKYKKKKGMRVADQQYGLHKLGKLLKALEISPVLQLHIPSKVALENFAFGSEDRLSGKALKNHEDKLDALVCLYVAGLHATQNTVTHGTIETGYIVTPKCQSYINVNSSEEPWHMAPWAVETAYNYYRAAIETWRVDGKVSMTNAALAIEILLKSFRLTPALNIGDANERYEWKRNSVAGHDLSALYDDLPSPLKDKLVASADLVTLNKYRNHFSQSRYSYEVNARVGYNDDLLKLANLMICRAVKVYLEHGCNDAFIKNFSV</sequence>
<comment type="caution">
    <text evidence="1">The sequence shown here is derived from an EMBL/GenBank/DDBJ whole genome shotgun (WGS) entry which is preliminary data.</text>
</comment>
<reference evidence="2" key="1">
    <citation type="journal article" date="2018" name="Front. Microbiol.">
        <title>Genome-Based Analysis Reveals the Taxonomy and Diversity of the Family Idiomarinaceae.</title>
        <authorList>
            <person name="Liu Y."/>
            <person name="Lai Q."/>
            <person name="Shao Z."/>
        </authorList>
    </citation>
    <scope>NUCLEOTIDE SEQUENCE [LARGE SCALE GENOMIC DNA]</scope>
    <source>
        <strain evidence="2">SW15</strain>
    </source>
</reference>
<evidence type="ECO:0000313" key="2">
    <source>
        <dbReference type="Proteomes" id="UP000286678"/>
    </source>
</evidence>
<name>A0A432XPM4_9GAMM</name>
<evidence type="ECO:0008006" key="3">
    <source>
        <dbReference type="Google" id="ProtNLM"/>
    </source>
</evidence>
<dbReference type="AlphaFoldDB" id="A0A432XPM4"/>
<dbReference type="Pfam" id="PF04250">
    <property type="entry name" value="DUF429"/>
    <property type="match status" value="1"/>
</dbReference>
<organism evidence="1 2">
    <name type="scientific">Pseudidiomarina aquimaris</name>
    <dbReference type="NCBI Taxonomy" id="641841"/>
    <lineage>
        <taxon>Bacteria</taxon>
        <taxon>Pseudomonadati</taxon>
        <taxon>Pseudomonadota</taxon>
        <taxon>Gammaproteobacteria</taxon>
        <taxon>Alteromonadales</taxon>
        <taxon>Idiomarinaceae</taxon>
        <taxon>Pseudidiomarina</taxon>
    </lineage>
</organism>
<dbReference type="EMBL" id="PIPT01000001">
    <property type="protein sequence ID" value="RUO50634.1"/>
    <property type="molecule type" value="Genomic_DNA"/>
</dbReference>
<accession>A0A432XPM4</accession>
<dbReference type="OrthoDB" id="9801824at2"/>
<dbReference type="RefSeq" id="WP_126832163.1">
    <property type="nucleotide sequence ID" value="NZ_PIPT01000001.1"/>
</dbReference>
<gene>
    <name evidence="1" type="ORF">CWE21_00575</name>
</gene>
<protein>
    <recommendedName>
        <fullName evidence="3">DUF429 domain-containing protein</fullName>
    </recommendedName>
</protein>
<dbReference type="InterPro" id="IPR007362">
    <property type="entry name" value="DUF429"/>
</dbReference>